<dbReference type="InterPro" id="IPR050109">
    <property type="entry name" value="HTH-type_TetR-like_transc_reg"/>
</dbReference>
<keyword evidence="1 2" id="KW-0238">DNA-binding</keyword>
<evidence type="ECO:0000256" key="1">
    <source>
        <dbReference type="ARBA" id="ARBA00023125"/>
    </source>
</evidence>
<dbReference type="PROSITE" id="PS50977">
    <property type="entry name" value="HTH_TETR_2"/>
    <property type="match status" value="1"/>
</dbReference>
<feature type="region of interest" description="Disordered" evidence="3">
    <location>
        <begin position="1"/>
        <end position="94"/>
    </location>
</feature>
<keyword evidence="6" id="KW-1185">Reference proteome</keyword>
<feature type="compositionally biased region" description="Low complexity" evidence="3">
    <location>
        <begin position="123"/>
        <end position="135"/>
    </location>
</feature>
<organism evidence="5 6">
    <name type="scientific">Actinomadura algeriensis</name>
    <dbReference type="NCBI Taxonomy" id="1679523"/>
    <lineage>
        <taxon>Bacteria</taxon>
        <taxon>Bacillati</taxon>
        <taxon>Actinomycetota</taxon>
        <taxon>Actinomycetes</taxon>
        <taxon>Streptosporangiales</taxon>
        <taxon>Thermomonosporaceae</taxon>
        <taxon>Actinomadura</taxon>
    </lineage>
</organism>
<dbReference type="PANTHER" id="PTHR30055:SF226">
    <property type="entry name" value="HTH-TYPE TRANSCRIPTIONAL REGULATOR PKSA"/>
    <property type="match status" value="1"/>
</dbReference>
<feature type="region of interest" description="Disordered" evidence="3">
    <location>
        <begin position="123"/>
        <end position="152"/>
    </location>
</feature>
<feature type="domain" description="HTH tetR-type" evidence="4">
    <location>
        <begin position="250"/>
        <end position="310"/>
    </location>
</feature>
<feature type="DNA-binding region" description="H-T-H motif" evidence="2">
    <location>
        <begin position="273"/>
        <end position="292"/>
    </location>
</feature>
<dbReference type="InterPro" id="IPR001647">
    <property type="entry name" value="HTH_TetR"/>
</dbReference>
<dbReference type="InterPro" id="IPR009057">
    <property type="entry name" value="Homeodomain-like_sf"/>
</dbReference>
<protein>
    <submittedName>
        <fullName evidence="5">AcrR family transcriptional regulator</fullName>
    </submittedName>
</protein>
<dbReference type="EMBL" id="JADBDZ010000001">
    <property type="protein sequence ID" value="MBE1532670.1"/>
    <property type="molecule type" value="Genomic_DNA"/>
</dbReference>
<evidence type="ECO:0000313" key="6">
    <source>
        <dbReference type="Proteomes" id="UP000627838"/>
    </source>
</evidence>
<dbReference type="PANTHER" id="PTHR30055">
    <property type="entry name" value="HTH-TYPE TRANSCRIPTIONAL REGULATOR RUTR"/>
    <property type="match status" value="1"/>
</dbReference>
<proteinExistence type="predicted"/>
<name>A0ABR9JQ20_9ACTN</name>
<evidence type="ECO:0000256" key="3">
    <source>
        <dbReference type="SAM" id="MobiDB-lite"/>
    </source>
</evidence>
<dbReference type="Gene3D" id="1.10.357.10">
    <property type="entry name" value="Tetracycline Repressor, domain 2"/>
    <property type="match status" value="1"/>
</dbReference>
<accession>A0ABR9JQ20</accession>
<feature type="compositionally biased region" description="Low complexity" evidence="3">
    <location>
        <begin position="59"/>
        <end position="86"/>
    </location>
</feature>
<reference evidence="5 6" key="1">
    <citation type="submission" date="2020-10" db="EMBL/GenBank/DDBJ databases">
        <title>Sequencing the genomes of 1000 actinobacteria strains.</title>
        <authorList>
            <person name="Klenk H.-P."/>
        </authorList>
    </citation>
    <scope>NUCLEOTIDE SEQUENCE [LARGE SCALE GENOMIC DNA]</scope>
    <source>
        <strain evidence="5 6">DSM 46744</strain>
    </source>
</reference>
<dbReference type="SUPFAM" id="SSF46689">
    <property type="entry name" value="Homeodomain-like"/>
    <property type="match status" value="1"/>
</dbReference>
<sequence length="442" mass="45458">MWTTATNIPPASTAPRTSTVTARPGNAGTTVAMAAPATSRTAPFTRNTERQPKCSVSRPPAGGPATTPALAAAPHAASALGSSGPGKTPRRTASADGVIIALPIPCSARAAMSPPGVRAAAASSAATANTTTPARSIRRSPARSASAPAATSVEASARTVASVIHCGSAPSAPRSAVMDGSATVTAITLALMTSSAAHSAPRTCGRRACPAGFMGRPPVRKPVKITIVMDVGKTIVMEIGSATVARPRDPQRRARLLDAIVDYLAEHGIAGLSMRPLAKALGHSTYVLTHHFATKDELVGAVLEHLDRRQKDRLEALPAPPDGTRLGDVVRASWAWHLAADLPMVRLLHEIEGLSAAGRLTGPYVPKMLGDRAGYVADVLRAHGVPDDVALRNATLLNAAYAGLQIDYLTTGDEARVEAALDELAALADSWTTPGADPRPPA</sequence>
<evidence type="ECO:0000259" key="4">
    <source>
        <dbReference type="PROSITE" id="PS50977"/>
    </source>
</evidence>
<evidence type="ECO:0000256" key="2">
    <source>
        <dbReference type="PROSITE-ProRule" id="PRU00335"/>
    </source>
</evidence>
<evidence type="ECO:0000313" key="5">
    <source>
        <dbReference type="EMBL" id="MBE1532670.1"/>
    </source>
</evidence>
<gene>
    <name evidence="5" type="ORF">H4W34_002503</name>
</gene>
<dbReference type="Pfam" id="PF00440">
    <property type="entry name" value="TetR_N"/>
    <property type="match status" value="1"/>
</dbReference>
<feature type="compositionally biased region" description="Polar residues" evidence="3">
    <location>
        <begin position="1"/>
        <end position="21"/>
    </location>
</feature>
<dbReference type="Proteomes" id="UP000627838">
    <property type="component" value="Unassembled WGS sequence"/>
</dbReference>
<comment type="caution">
    <text evidence="5">The sequence shown here is derived from an EMBL/GenBank/DDBJ whole genome shotgun (WGS) entry which is preliminary data.</text>
</comment>